<accession>A0AAE0EMN9</accession>
<evidence type="ECO:0000313" key="3">
    <source>
        <dbReference type="Proteomes" id="UP001190700"/>
    </source>
</evidence>
<dbReference type="SUPFAM" id="SSF110296">
    <property type="entry name" value="Oligoxyloglucan reducing end-specific cellobiohydrolase"/>
    <property type="match status" value="1"/>
</dbReference>
<evidence type="ECO:0000313" key="2">
    <source>
        <dbReference type="EMBL" id="KAK3233604.1"/>
    </source>
</evidence>
<dbReference type="AlphaFoldDB" id="A0AAE0EMN9"/>
<gene>
    <name evidence="2" type="ORF">CYMTET_56110</name>
</gene>
<dbReference type="PANTHER" id="PTHR32198:SF2">
    <property type="entry name" value="MITOCHONDRIAL ESCAPE PROTEIN 2"/>
    <property type="match status" value="1"/>
</dbReference>
<proteinExistence type="predicted"/>
<feature type="compositionally biased region" description="Acidic residues" evidence="1">
    <location>
        <begin position="498"/>
        <end position="508"/>
    </location>
</feature>
<dbReference type="Proteomes" id="UP001190700">
    <property type="component" value="Unassembled WGS sequence"/>
</dbReference>
<evidence type="ECO:0000256" key="1">
    <source>
        <dbReference type="SAM" id="MobiDB-lite"/>
    </source>
</evidence>
<dbReference type="GO" id="GO:0005743">
    <property type="term" value="C:mitochondrial inner membrane"/>
    <property type="evidence" value="ECO:0007669"/>
    <property type="project" value="InterPro"/>
</dbReference>
<reference evidence="2 3" key="1">
    <citation type="journal article" date="2015" name="Genome Biol. Evol.">
        <title>Comparative Genomics of a Bacterivorous Green Alga Reveals Evolutionary Causalities and Consequences of Phago-Mixotrophic Mode of Nutrition.</title>
        <authorList>
            <person name="Burns J.A."/>
            <person name="Paasch A."/>
            <person name="Narechania A."/>
            <person name="Kim E."/>
        </authorList>
    </citation>
    <scope>NUCLEOTIDE SEQUENCE [LARGE SCALE GENOMIC DNA]</scope>
    <source>
        <strain evidence="2 3">PLY_AMNH</strain>
    </source>
</reference>
<sequence length="727" mass="80392">MSKAAVFIWRPDTATWIARITVSRDQGACIIVSRDQGARITVSRDQGTRITVSRDQGARITVSRDQGARITVSRDQCALITVSRDQGARITVSRDQCARITVSRDQGARITVSRDQGACITVSRDQGTRITVSRDQGTLITVSRDQGARITVSRDQGARITVSRDQGARQTPPARIKAPHHCQPWIKAPASLSAVIKAPASLSAVIKAPRITVSRDQGARITAPASLLGRINARITVSRDQGACIIVSRDQGARITVSRDQGTRITVSRDQGARITVSRDQGARITDTEEGREALQTLLAWAVHVTKERHLAHIILGTTPTFIPNVLYAFRDIQSCVRITEVGDLPLDSARTYIRERAAELRSRQTDQATPGVTRRTAEGVRADVDAAHIPELGRTSGRTSAEDCDAQHIGCASHTEDLTDAPRGCISADDTEILLEVLGGRVCDIDKALESVTSGTSHSIPEALGMMVGNLRARILASFTQMNPGKDRPAHTHTRADEEDDEDDDDEYLDPLKRKYSLLTSIAHGDDELKPDSWHPWCPLKLWETMERLVVSKGNALPYHELCSSVFDGDESEMQALIENDILGLHFGKPKSLGQGLAGLDYMYITAFSPLALSVFKVLVQDPQLIQMMSLKRQQILKQEMQKQLLEQKQVLQEASVRVSQQKVELLQTIKIWRELETSSSMEENVQMVSHLKKLKESVISMENQMIESQNRLDHDLKTFKQKGGR</sequence>
<feature type="region of interest" description="Disordered" evidence="1">
    <location>
        <begin position="481"/>
        <end position="508"/>
    </location>
</feature>
<feature type="compositionally biased region" description="Basic and acidic residues" evidence="1">
    <location>
        <begin position="486"/>
        <end position="497"/>
    </location>
</feature>
<protein>
    <submittedName>
        <fullName evidence="2">Uncharacterized protein</fullName>
    </submittedName>
</protein>
<name>A0AAE0EMN9_9CHLO</name>
<keyword evidence="3" id="KW-1185">Reference proteome</keyword>
<organism evidence="2 3">
    <name type="scientific">Cymbomonas tetramitiformis</name>
    <dbReference type="NCBI Taxonomy" id="36881"/>
    <lineage>
        <taxon>Eukaryota</taxon>
        <taxon>Viridiplantae</taxon>
        <taxon>Chlorophyta</taxon>
        <taxon>Pyramimonadophyceae</taxon>
        <taxon>Pyramimonadales</taxon>
        <taxon>Pyramimonadaceae</taxon>
        <taxon>Cymbomonas</taxon>
    </lineage>
</organism>
<dbReference type="EMBL" id="LGRX02035667">
    <property type="protein sequence ID" value="KAK3233604.1"/>
    <property type="molecule type" value="Genomic_DNA"/>
</dbReference>
<comment type="caution">
    <text evidence="2">The sequence shown here is derived from an EMBL/GenBank/DDBJ whole genome shotgun (WGS) entry which is preliminary data.</text>
</comment>
<dbReference type="InterPro" id="IPR039627">
    <property type="entry name" value="Yme2_C"/>
</dbReference>
<dbReference type="PANTHER" id="PTHR32198">
    <property type="entry name" value="MITOCHONDRIAL ESCAPE PROTEIN 2"/>
    <property type="match status" value="1"/>
</dbReference>